<comment type="caution">
    <text evidence="1">The sequence shown here is derived from an EMBL/GenBank/DDBJ whole genome shotgun (WGS) entry which is preliminary data.</text>
</comment>
<dbReference type="Proteomes" id="UP001194729">
    <property type="component" value="Unassembled WGS sequence"/>
</dbReference>
<gene>
    <name evidence="1" type="ORF">FNJ87_17260</name>
</gene>
<keyword evidence="2" id="KW-1185">Reference proteome</keyword>
<name>A0ABS0A9C6_9FLAO</name>
<dbReference type="EMBL" id="JADKYU010000923">
    <property type="protein sequence ID" value="MBF4986000.1"/>
    <property type="molecule type" value="Genomic_DNA"/>
</dbReference>
<feature type="non-terminal residue" evidence="1">
    <location>
        <position position="1"/>
    </location>
</feature>
<proteinExistence type="predicted"/>
<accession>A0ABS0A9C6</accession>
<protein>
    <submittedName>
        <fullName evidence="1">Uncharacterized protein</fullName>
    </submittedName>
</protein>
<evidence type="ECO:0000313" key="2">
    <source>
        <dbReference type="Proteomes" id="UP001194729"/>
    </source>
</evidence>
<evidence type="ECO:0000313" key="1">
    <source>
        <dbReference type="EMBL" id="MBF4986000.1"/>
    </source>
</evidence>
<reference evidence="1 2" key="1">
    <citation type="submission" date="2020-11" db="EMBL/GenBank/DDBJ databases">
        <title>P. mediterranea TC4 genome.</title>
        <authorList>
            <person name="Molmeret M."/>
        </authorList>
    </citation>
    <scope>NUCLEOTIDE SEQUENCE [LARGE SCALE GENOMIC DNA]</scope>
    <source>
        <strain evidence="1 2">TC4</strain>
    </source>
</reference>
<organism evidence="1 2">
    <name type="scientific">Nonlabens mediterrranea</name>
    <dbReference type="NCBI Taxonomy" id="1419947"/>
    <lineage>
        <taxon>Bacteria</taxon>
        <taxon>Pseudomonadati</taxon>
        <taxon>Bacteroidota</taxon>
        <taxon>Flavobacteriia</taxon>
        <taxon>Flavobacteriales</taxon>
        <taxon>Flavobacteriaceae</taxon>
        <taxon>Nonlabens</taxon>
    </lineage>
</organism>
<sequence length="110" mass="13043">KSIGTPFCIWQTEKDKYWKIGKVDFPKDEYNVGSSALLHFLDGKPLTYKNWAEEYYEENFEENELKLELVEKIYNGTTITKELVLEINPELDDFEQLKSDLDEIGYEHKI</sequence>